<dbReference type="InterPro" id="IPR013324">
    <property type="entry name" value="RNA_pol_sigma_r3/r4-like"/>
</dbReference>
<keyword evidence="2" id="KW-1185">Reference proteome</keyword>
<gene>
    <name evidence="1" type="ORF">CMC5_024110</name>
</gene>
<organism evidence="1 2">
    <name type="scientific">Chondromyces crocatus</name>
    <dbReference type="NCBI Taxonomy" id="52"/>
    <lineage>
        <taxon>Bacteria</taxon>
        <taxon>Pseudomonadati</taxon>
        <taxon>Myxococcota</taxon>
        <taxon>Polyangia</taxon>
        <taxon>Polyangiales</taxon>
        <taxon>Polyangiaceae</taxon>
        <taxon>Chondromyces</taxon>
    </lineage>
</organism>
<dbReference type="Proteomes" id="UP000067626">
    <property type="component" value="Chromosome"/>
</dbReference>
<name>A0A0K1ECG5_CHOCO</name>
<sequence>MLARYGVRPPDRADLLQDVLFAAWLRISSGEFRPDPAASPSLALRGWIKRIAFHKATHWQDLAWSRLTELAPLDPRDLLPGYLLHPEPYLEARELLAVVRRLNRFERVALLAHASGHSLEEIGAELHVSVALVSYHLDLGREDLAVLTGGEASL</sequence>
<accession>A0A0K1ECG5</accession>
<dbReference type="EMBL" id="CP012159">
    <property type="protein sequence ID" value="AKT38268.1"/>
    <property type="molecule type" value="Genomic_DNA"/>
</dbReference>
<protein>
    <recommendedName>
        <fullName evidence="3">RNA polymerase sigma factor 70 region 4 type 2 domain-containing protein</fullName>
    </recommendedName>
</protein>
<dbReference type="SUPFAM" id="SSF88659">
    <property type="entry name" value="Sigma3 and sigma4 domains of RNA polymerase sigma factors"/>
    <property type="match status" value="1"/>
</dbReference>
<evidence type="ECO:0000313" key="1">
    <source>
        <dbReference type="EMBL" id="AKT38268.1"/>
    </source>
</evidence>
<evidence type="ECO:0008006" key="3">
    <source>
        <dbReference type="Google" id="ProtNLM"/>
    </source>
</evidence>
<dbReference type="KEGG" id="ccro:CMC5_024110"/>
<evidence type="ECO:0000313" key="2">
    <source>
        <dbReference type="Proteomes" id="UP000067626"/>
    </source>
</evidence>
<proteinExistence type="predicted"/>
<dbReference type="AlphaFoldDB" id="A0A0K1ECG5"/>
<reference evidence="1 2" key="1">
    <citation type="submission" date="2015-07" db="EMBL/GenBank/DDBJ databases">
        <title>Genome analysis of myxobacterium Chondromyces crocatus Cm c5 reveals a high potential for natural compound synthesis and the genetic basis for the loss of fruiting body formation.</title>
        <authorList>
            <person name="Zaburannyi N."/>
            <person name="Bunk B."/>
            <person name="Maier J."/>
            <person name="Overmann J."/>
            <person name="Mueller R."/>
        </authorList>
    </citation>
    <scope>NUCLEOTIDE SEQUENCE [LARGE SCALE GENOMIC DNA]</scope>
    <source>
        <strain evidence="1 2">Cm c5</strain>
    </source>
</reference>
<dbReference type="STRING" id="52.CMC5_024110"/>